<keyword evidence="3 9" id="KW-0418">Kinase</keyword>
<dbReference type="InterPro" id="IPR017441">
    <property type="entry name" value="Protein_kinase_ATP_BS"/>
</dbReference>
<keyword evidence="7" id="KW-0812">Transmembrane</keyword>
<dbReference type="PROSITE" id="PS50011">
    <property type="entry name" value="PROTEIN_KINASE_DOM"/>
    <property type="match status" value="1"/>
</dbReference>
<dbReference type="InterPro" id="IPR000719">
    <property type="entry name" value="Prot_kinase_dom"/>
</dbReference>
<evidence type="ECO:0000259" key="8">
    <source>
        <dbReference type="PROSITE" id="PS50011"/>
    </source>
</evidence>
<keyword evidence="7" id="KW-1133">Transmembrane helix</keyword>
<proteinExistence type="predicted"/>
<organism evidence="9 10">
    <name type="scientific">Conchiformibius steedae DSM 2580</name>
    <dbReference type="NCBI Taxonomy" id="1121352"/>
    <lineage>
        <taxon>Bacteria</taxon>
        <taxon>Pseudomonadati</taxon>
        <taxon>Pseudomonadota</taxon>
        <taxon>Betaproteobacteria</taxon>
        <taxon>Neisseriales</taxon>
        <taxon>Neisseriaceae</taxon>
        <taxon>Conchiformibius</taxon>
    </lineage>
</organism>
<dbReference type="Pfam" id="PF00069">
    <property type="entry name" value="Pkinase"/>
    <property type="match status" value="1"/>
</dbReference>
<sequence>MSHPYPLTAEQLLHQNYRIVRILGSGGFGVTYLTEHIRLGNRFVIKEYFPSELAQRLPKSSEVLPHHAHRELFERGMRYFFREAQLLHRLKHPNIVPVTDLFEANSTAYFVMPYIGGDTFSDYLRQHPQPNRTKLNNIFLPLLDALEYLHNQRILHRDIKPQNILLAENTPILIDFGAARRFAAGPNTQSSLLFISQGYSPIEQYGGSGKLSPASDLYALSACLYQAVTGKLPLPATDRIGRRLPTLTDNPDYRVRYPQAWLAAVDKGFSLAPPQRFQTVAQMRQALNNAANNGSETATPPPALHKQPEKAAAVKPTTKAEEQNKADKNVFNVVFFVIITLMMLLFLASYYDKHAKLDVYIAETPALSESASDIEGMDNASAVYASDASAIGVQDAASESWGEASSVTEYTNKVASSAAVEVADYSESESAIDINNSEPLVIMEIPHRSETDVTASQNRYSEASALGKEQIDRPRRDVALNGDEALVELRMAAEQGNVNAQYNLALMYYNGDRVSTDNRQAAEWFRKAAEQGYASGQLSLGVMYEHGEGINQDREQAIYWYRQAAQQNDNKEAKKFAQAALKRLYAQ</sequence>
<dbReference type="GO" id="GO:0005524">
    <property type="term" value="F:ATP binding"/>
    <property type="evidence" value="ECO:0007669"/>
    <property type="project" value="UniProtKB-UniRule"/>
</dbReference>
<keyword evidence="1" id="KW-0808">Transferase</keyword>
<evidence type="ECO:0000313" key="10">
    <source>
        <dbReference type="Proteomes" id="UP001056819"/>
    </source>
</evidence>
<dbReference type="PANTHER" id="PTHR43289:SF6">
    <property type="entry name" value="SERINE_THREONINE-PROTEIN KINASE NEKL-3"/>
    <property type="match status" value="1"/>
</dbReference>
<evidence type="ECO:0000256" key="7">
    <source>
        <dbReference type="SAM" id="Phobius"/>
    </source>
</evidence>
<dbReference type="Proteomes" id="UP001056819">
    <property type="component" value="Chromosome"/>
</dbReference>
<name>A0AAE9KYC0_9NEIS</name>
<dbReference type="InterPro" id="IPR008271">
    <property type="entry name" value="Ser/Thr_kinase_AS"/>
</dbReference>
<evidence type="ECO:0000256" key="2">
    <source>
        <dbReference type="ARBA" id="ARBA00022741"/>
    </source>
</evidence>
<feature type="binding site" evidence="5">
    <location>
        <position position="46"/>
    </location>
    <ligand>
        <name>ATP</name>
        <dbReference type="ChEBI" id="CHEBI:30616"/>
    </ligand>
</feature>
<dbReference type="Pfam" id="PF08238">
    <property type="entry name" value="Sel1"/>
    <property type="match status" value="2"/>
</dbReference>
<dbReference type="SUPFAM" id="SSF56112">
    <property type="entry name" value="Protein kinase-like (PK-like)"/>
    <property type="match status" value="1"/>
</dbReference>
<keyword evidence="4 5" id="KW-0067">ATP-binding</keyword>
<dbReference type="PANTHER" id="PTHR43289">
    <property type="entry name" value="MITOGEN-ACTIVATED PROTEIN KINASE KINASE KINASE 20-RELATED"/>
    <property type="match status" value="1"/>
</dbReference>
<dbReference type="GO" id="GO:0004674">
    <property type="term" value="F:protein serine/threonine kinase activity"/>
    <property type="evidence" value="ECO:0007669"/>
    <property type="project" value="TreeGrafter"/>
</dbReference>
<dbReference type="EMBL" id="CP097501">
    <property type="protein sequence ID" value="URD67417.1"/>
    <property type="molecule type" value="Genomic_DNA"/>
</dbReference>
<dbReference type="AlphaFoldDB" id="A0AAE9KYC0"/>
<keyword evidence="7" id="KW-0472">Membrane</keyword>
<evidence type="ECO:0000256" key="4">
    <source>
        <dbReference type="ARBA" id="ARBA00022840"/>
    </source>
</evidence>
<evidence type="ECO:0000313" key="9">
    <source>
        <dbReference type="EMBL" id="URD67417.1"/>
    </source>
</evidence>
<accession>A0AAE9KYC0</accession>
<feature type="region of interest" description="Disordered" evidence="6">
    <location>
        <begin position="291"/>
        <end position="311"/>
    </location>
</feature>
<dbReference type="InterPro" id="IPR006597">
    <property type="entry name" value="Sel1-like"/>
</dbReference>
<dbReference type="RefSeq" id="WP_051531966.1">
    <property type="nucleotide sequence ID" value="NZ_CP097501.1"/>
</dbReference>
<gene>
    <name evidence="9" type="ORF">LNQ82_09590</name>
</gene>
<dbReference type="SMART" id="SM00671">
    <property type="entry name" value="SEL1"/>
    <property type="match status" value="2"/>
</dbReference>
<evidence type="ECO:0000256" key="5">
    <source>
        <dbReference type="PROSITE-ProRule" id="PRU10141"/>
    </source>
</evidence>
<dbReference type="InterPro" id="IPR011009">
    <property type="entry name" value="Kinase-like_dom_sf"/>
</dbReference>
<evidence type="ECO:0000256" key="3">
    <source>
        <dbReference type="ARBA" id="ARBA00022777"/>
    </source>
</evidence>
<evidence type="ECO:0000256" key="6">
    <source>
        <dbReference type="SAM" id="MobiDB-lite"/>
    </source>
</evidence>
<dbReference type="CDD" id="cd14014">
    <property type="entry name" value="STKc_PknB_like"/>
    <property type="match status" value="1"/>
</dbReference>
<evidence type="ECO:0000256" key="1">
    <source>
        <dbReference type="ARBA" id="ARBA00022679"/>
    </source>
</evidence>
<dbReference type="Gene3D" id="1.25.40.10">
    <property type="entry name" value="Tetratricopeptide repeat domain"/>
    <property type="match status" value="1"/>
</dbReference>
<feature type="transmembrane region" description="Helical" evidence="7">
    <location>
        <begin position="330"/>
        <end position="351"/>
    </location>
</feature>
<dbReference type="InterPro" id="IPR011990">
    <property type="entry name" value="TPR-like_helical_dom_sf"/>
</dbReference>
<dbReference type="SMART" id="SM00220">
    <property type="entry name" value="S_TKc"/>
    <property type="match status" value="1"/>
</dbReference>
<protein>
    <submittedName>
        <fullName evidence="9">Protein kinase</fullName>
    </submittedName>
</protein>
<feature type="domain" description="Protein kinase" evidence="8">
    <location>
        <begin position="17"/>
        <end position="288"/>
    </location>
</feature>
<dbReference type="PROSITE" id="PS00107">
    <property type="entry name" value="PROTEIN_KINASE_ATP"/>
    <property type="match status" value="1"/>
</dbReference>
<reference evidence="9" key="1">
    <citation type="submission" date="2022-05" db="EMBL/GenBank/DDBJ databases">
        <title>Alysiella filiformis genome sequencing.</title>
        <authorList>
            <person name="Viehboeck T."/>
        </authorList>
    </citation>
    <scope>NUCLEOTIDE SEQUENCE</scope>
    <source>
        <strain evidence="9">DSM 2580</strain>
    </source>
</reference>
<keyword evidence="2 5" id="KW-0547">Nucleotide-binding</keyword>
<dbReference type="SUPFAM" id="SSF81901">
    <property type="entry name" value="HCP-like"/>
    <property type="match status" value="1"/>
</dbReference>
<dbReference type="PROSITE" id="PS00108">
    <property type="entry name" value="PROTEIN_KINASE_ST"/>
    <property type="match status" value="1"/>
</dbReference>
<dbReference type="Gene3D" id="1.10.510.10">
    <property type="entry name" value="Transferase(Phosphotransferase) domain 1"/>
    <property type="match status" value="1"/>
</dbReference>